<dbReference type="EMBL" id="LWGR01000019">
    <property type="protein sequence ID" value="KZM69639.1"/>
    <property type="molecule type" value="Genomic_DNA"/>
</dbReference>
<evidence type="ECO:0008006" key="3">
    <source>
        <dbReference type="Google" id="ProtNLM"/>
    </source>
</evidence>
<sequence length="455" mass="49584">MDSNDLCLPAITDQEADFNHWLQTRRTDTQRYFDPDPARPGTALSEMAELSVPLDAWPFVLTPQFLSRGALAALRTGLTAILDGIDIVLREKFQHDPGRLAAALRLPPRQRDVYRIGAAQDWARIARPDVVFDSSGAPWFVELNAGTPLGGIAMSAVLARMYDAWPESAEYLRGVGATYVDTVRALAEHLAEVDRLDRSRLMVVAYWGHEDDNMPSHSYLGLVRALGRYGITAVAAAVEDLDLDGEYIRYDGRRVDALYRFFDESDGTPGLKDDRWRHLVEHVDRGSVSLVGNLVGNVFVNKGFLAILSEAAASGSLPSSLAERINAALPWTRMIDDVAETVAQQRSAYVLKPADGCCGEGLVFGPATEQSAWEQAIDDAVTGEELWVVQRVVRPPVLRLASLGTGGMTFSEFSTSTGVFAVGRRFAGAIRRCDPTLGLNVTPSLGAAQGSVHVL</sequence>
<dbReference type="SUPFAM" id="SSF56059">
    <property type="entry name" value="Glutathione synthetase ATP-binding domain-like"/>
    <property type="match status" value="1"/>
</dbReference>
<proteinExistence type="predicted"/>
<accession>A0A164IPQ0</accession>
<reference evidence="1 2" key="1">
    <citation type="submission" date="2016-04" db="EMBL/GenBank/DDBJ databases">
        <authorList>
            <person name="Evans L.H."/>
            <person name="Alamgir A."/>
            <person name="Owens N."/>
            <person name="Weber N.D."/>
            <person name="Virtaneva K."/>
            <person name="Barbian K."/>
            <person name="Babar A."/>
            <person name="Rosenke K."/>
        </authorList>
    </citation>
    <scope>NUCLEOTIDE SEQUENCE [LARGE SCALE GENOMIC DNA]</scope>
    <source>
        <strain evidence="1 2">IFM 0406</strain>
    </source>
</reference>
<dbReference type="STRING" id="455432.AWN90_07625"/>
<protein>
    <recommendedName>
        <fullName evidence="3">Circularly permuted type 2 ATP-grasp protein</fullName>
    </recommendedName>
</protein>
<dbReference type="AlphaFoldDB" id="A0A164IPQ0"/>
<gene>
    <name evidence="1" type="ORF">AWN90_07625</name>
</gene>
<dbReference type="Proteomes" id="UP000076512">
    <property type="component" value="Unassembled WGS sequence"/>
</dbReference>
<keyword evidence="2" id="KW-1185">Reference proteome</keyword>
<comment type="caution">
    <text evidence="1">The sequence shown here is derived from an EMBL/GenBank/DDBJ whole genome shotgun (WGS) entry which is preliminary data.</text>
</comment>
<name>A0A164IPQ0_9NOCA</name>
<evidence type="ECO:0000313" key="2">
    <source>
        <dbReference type="Proteomes" id="UP000076512"/>
    </source>
</evidence>
<organism evidence="1 2">
    <name type="scientific">Nocardia terpenica</name>
    <dbReference type="NCBI Taxonomy" id="455432"/>
    <lineage>
        <taxon>Bacteria</taxon>
        <taxon>Bacillati</taxon>
        <taxon>Actinomycetota</taxon>
        <taxon>Actinomycetes</taxon>
        <taxon>Mycobacteriales</taxon>
        <taxon>Nocardiaceae</taxon>
        <taxon>Nocardia</taxon>
    </lineage>
</organism>
<evidence type="ECO:0000313" key="1">
    <source>
        <dbReference type="EMBL" id="KZM69639.1"/>
    </source>
</evidence>